<feature type="binding site" evidence="3">
    <location>
        <position position="76"/>
    </location>
    <ligand>
        <name>Zn(2+)</name>
        <dbReference type="ChEBI" id="CHEBI:29105"/>
        <label>1</label>
    </ligand>
</feature>
<dbReference type="GO" id="GO:0051082">
    <property type="term" value="F:unfolded protein binding"/>
    <property type="evidence" value="ECO:0007669"/>
    <property type="project" value="TreeGrafter"/>
</dbReference>
<evidence type="ECO:0000256" key="3">
    <source>
        <dbReference type="PIRSR" id="PIRSR036514-1"/>
    </source>
</evidence>
<dbReference type="Proteomes" id="UP001168821">
    <property type="component" value="Unassembled WGS sequence"/>
</dbReference>
<evidence type="ECO:0000256" key="1">
    <source>
        <dbReference type="ARBA" id="ARBA00023016"/>
    </source>
</evidence>
<dbReference type="GO" id="GO:0042026">
    <property type="term" value="P:protein refolding"/>
    <property type="evidence" value="ECO:0007669"/>
    <property type="project" value="TreeGrafter"/>
</dbReference>
<dbReference type="Gene3D" id="2.60.40.790">
    <property type="match status" value="1"/>
</dbReference>
<dbReference type="EMBL" id="JALNTZ010000007">
    <property type="protein sequence ID" value="KAJ3644859.1"/>
    <property type="molecule type" value="Genomic_DNA"/>
</dbReference>
<dbReference type="AlphaFoldDB" id="A0AA38M6J8"/>
<comment type="caution">
    <text evidence="7">The sequence shown here is derived from an EMBL/GenBank/DDBJ whole genome shotgun (WGS) entry which is preliminary data.</text>
</comment>
<dbReference type="InterPro" id="IPR008978">
    <property type="entry name" value="HSP20-like_chaperone"/>
</dbReference>
<keyword evidence="8" id="KW-1185">Reference proteome</keyword>
<dbReference type="InterPro" id="IPR055269">
    <property type="entry name" value="Alpha-crystallin/HSP_16"/>
</dbReference>
<dbReference type="PRINTS" id="PR00299">
    <property type="entry name" value="ACRYSTALLIN"/>
</dbReference>
<dbReference type="InterPro" id="IPR001436">
    <property type="entry name" value="Alpha-crystallin/sHSP_animal"/>
</dbReference>
<dbReference type="SUPFAM" id="SSF49764">
    <property type="entry name" value="HSP20-like chaperones"/>
    <property type="match status" value="1"/>
</dbReference>
<evidence type="ECO:0000259" key="6">
    <source>
        <dbReference type="PROSITE" id="PS01031"/>
    </source>
</evidence>
<sequence>MIPRFTNLFRIPRTSFRAWYLSDVRQNSGFGSVSFDDDKFEAVVDVEQYQSGDINVEVMDSTIIIQARQIDKQGDHQLVSSQFIKKFILSKGYYDMNNVESTLYSDGVLIVTVPRNRTVDECCRKIPIVQAGKPYRS</sequence>
<accession>A0AA38M6J8</accession>
<dbReference type="CDD" id="cd06526">
    <property type="entry name" value="metazoan_ACD"/>
    <property type="match status" value="1"/>
</dbReference>
<proteinExistence type="inferred from homology"/>
<evidence type="ECO:0000313" key="7">
    <source>
        <dbReference type="EMBL" id="KAJ3644859.1"/>
    </source>
</evidence>
<dbReference type="InterPro" id="IPR002068">
    <property type="entry name" value="A-crystallin/Hsp20_dom"/>
</dbReference>
<dbReference type="Pfam" id="PF00011">
    <property type="entry name" value="HSP20"/>
    <property type="match status" value="1"/>
</dbReference>
<evidence type="ECO:0000256" key="2">
    <source>
        <dbReference type="PIRNR" id="PIRNR036514"/>
    </source>
</evidence>
<organism evidence="7 8">
    <name type="scientific">Zophobas morio</name>
    <dbReference type="NCBI Taxonomy" id="2755281"/>
    <lineage>
        <taxon>Eukaryota</taxon>
        <taxon>Metazoa</taxon>
        <taxon>Ecdysozoa</taxon>
        <taxon>Arthropoda</taxon>
        <taxon>Hexapoda</taxon>
        <taxon>Insecta</taxon>
        <taxon>Pterygota</taxon>
        <taxon>Neoptera</taxon>
        <taxon>Endopterygota</taxon>
        <taxon>Coleoptera</taxon>
        <taxon>Polyphaga</taxon>
        <taxon>Cucujiformia</taxon>
        <taxon>Tenebrionidae</taxon>
        <taxon>Zophobas</taxon>
    </lineage>
</organism>
<dbReference type="GO" id="GO:0009408">
    <property type="term" value="P:response to heat"/>
    <property type="evidence" value="ECO:0007669"/>
    <property type="project" value="UniProtKB-ARBA"/>
</dbReference>
<dbReference type="PROSITE" id="PS01031">
    <property type="entry name" value="SHSP"/>
    <property type="match status" value="1"/>
</dbReference>
<evidence type="ECO:0000256" key="4">
    <source>
        <dbReference type="PROSITE-ProRule" id="PRU00285"/>
    </source>
</evidence>
<dbReference type="PANTHER" id="PTHR45640:SF13">
    <property type="entry name" value="HEAT SHOCK PROTEIN 22-RELATED"/>
    <property type="match status" value="1"/>
</dbReference>
<dbReference type="GO" id="GO:0046872">
    <property type="term" value="F:metal ion binding"/>
    <property type="evidence" value="ECO:0007669"/>
    <property type="project" value="UniProtKB-KW"/>
</dbReference>
<keyword evidence="3" id="KW-0479">Metal-binding</keyword>
<dbReference type="GO" id="GO:0005737">
    <property type="term" value="C:cytoplasm"/>
    <property type="evidence" value="ECO:0007669"/>
    <property type="project" value="TreeGrafter"/>
</dbReference>
<dbReference type="GO" id="GO:0005634">
    <property type="term" value="C:nucleus"/>
    <property type="evidence" value="ECO:0007669"/>
    <property type="project" value="TreeGrafter"/>
</dbReference>
<keyword evidence="3" id="KW-0862">Zinc</keyword>
<reference evidence="7" key="1">
    <citation type="journal article" date="2023" name="G3 (Bethesda)">
        <title>Whole genome assemblies of Zophobas morio and Tenebrio molitor.</title>
        <authorList>
            <person name="Kaur S."/>
            <person name="Stinson S.A."/>
            <person name="diCenzo G.C."/>
        </authorList>
    </citation>
    <scope>NUCLEOTIDE SEQUENCE</scope>
    <source>
        <strain evidence="7">QUZm001</strain>
    </source>
</reference>
<evidence type="ECO:0000313" key="8">
    <source>
        <dbReference type="Proteomes" id="UP001168821"/>
    </source>
</evidence>
<gene>
    <name evidence="7" type="ORF">Zmor_022560</name>
</gene>
<dbReference type="PIRSF" id="PIRSF036514">
    <property type="entry name" value="Sm_HSP_B1"/>
    <property type="match status" value="1"/>
</dbReference>
<dbReference type="PANTHER" id="PTHR45640">
    <property type="entry name" value="HEAT SHOCK PROTEIN HSP-12.2-RELATED"/>
    <property type="match status" value="1"/>
</dbReference>
<comment type="similarity">
    <text evidence="2 4 5">Belongs to the small heat shock protein (HSP20) family.</text>
</comment>
<keyword evidence="1" id="KW-0346">Stress response</keyword>
<name>A0AA38M6J8_9CUCU</name>
<protein>
    <recommendedName>
        <fullName evidence="6">SHSP domain-containing protein</fullName>
    </recommendedName>
</protein>
<feature type="domain" description="SHSP" evidence="6">
    <location>
        <begin position="21"/>
        <end position="131"/>
    </location>
</feature>
<evidence type="ECO:0000256" key="5">
    <source>
        <dbReference type="RuleBase" id="RU003616"/>
    </source>
</evidence>